<name>A0A5C3QEK0_9AGAR</name>
<evidence type="ECO:0008006" key="3">
    <source>
        <dbReference type="Google" id="ProtNLM"/>
    </source>
</evidence>
<evidence type="ECO:0000313" key="1">
    <source>
        <dbReference type="EMBL" id="TFK99996.1"/>
    </source>
</evidence>
<dbReference type="STRING" id="1884261.A0A5C3QEK0"/>
<dbReference type="AlphaFoldDB" id="A0A5C3QEK0"/>
<protein>
    <recommendedName>
        <fullName evidence="3">BTB domain-containing protein</fullName>
    </recommendedName>
</protein>
<organism evidence="1 2">
    <name type="scientific">Pterulicium gracile</name>
    <dbReference type="NCBI Taxonomy" id="1884261"/>
    <lineage>
        <taxon>Eukaryota</taxon>
        <taxon>Fungi</taxon>
        <taxon>Dikarya</taxon>
        <taxon>Basidiomycota</taxon>
        <taxon>Agaricomycotina</taxon>
        <taxon>Agaricomycetes</taxon>
        <taxon>Agaricomycetidae</taxon>
        <taxon>Agaricales</taxon>
        <taxon>Pleurotineae</taxon>
        <taxon>Pterulaceae</taxon>
        <taxon>Pterulicium</taxon>
    </lineage>
</organism>
<dbReference type="InterPro" id="IPR011333">
    <property type="entry name" value="SKP1/BTB/POZ_sf"/>
</dbReference>
<proteinExistence type="predicted"/>
<gene>
    <name evidence="1" type="ORF">BDV98DRAFT_570552</name>
</gene>
<dbReference type="Gene3D" id="3.30.710.10">
    <property type="entry name" value="Potassium Channel Kv1.1, Chain A"/>
    <property type="match status" value="1"/>
</dbReference>
<keyword evidence="2" id="KW-1185">Reference proteome</keyword>
<sequence length="261" mass="29921">MANSTTEHPSASLKRSIRFYHDTVTFLVEQTIYKVLRRQFVFNSPVFSDMLSVPQSDTKSTEGLLDATPIILEGVLARDFEAILELISSPEDQSKIVIPNLSLDAWLSVLQLSRTWLMEFAHTMAYHLILSKLSDESFPRRIQIAREFNFADVFRDGCLELINRPEPAISYEEAECLGMRKAFGLVRARDIRQRRELAAYERKGPYIRTFSPRGAGEGGVERCEEAGYQDAEDVVDTLFGEEIGWMRREHARLFERDESGM</sequence>
<dbReference type="OrthoDB" id="2593747at2759"/>
<dbReference type="Proteomes" id="UP000305067">
    <property type="component" value="Unassembled WGS sequence"/>
</dbReference>
<dbReference type="EMBL" id="ML178831">
    <property type="protein sequence ID" value="TFK99996.1"/>
    <property type="molecule type" value="Genomic_DNA"/>
</dbReference>
<evidence type="ECO:0000313" key="2">
    <source>
        <dbReference type="Proteomes" id="UP000305067"/>
    </source>
</evidence>
<accession>A0A5C3QEK0</accession>
<reference evidence="1 2" key="1">
    <citation type="journal article" date="2019" name="Nat. Ecol. Evol.">
        <title>Megaphylogeny resolves global patterns of mushroom evolution.</title>
        <authorList>
            <person name="Varga T."/>
            <person name="Krizsan K."/>
            <person name="Foldi C."/>
            <person name="Dima B."/>
            <person name="Sanchez-Garcia M."/>
            <person name="Sanchez-Ramirez S."/>
            <person name="Szollosi G.J."/>
            <person name="Szarkandi J.G."/>
            <person name="Papp V."/>
            <person name="Albert L."/>
            <person name="Andreopoulos W."/>
            <person name="Angelini C."/>
            <person name="Antonin V."/>
            <person name="Barry K.W."/>
            <person name="Bougher N.L."/>
            <person name="Buchanan P."/>
            <person name="Buyck B."/>
            <person name="Bense V."/>
            <person name="Catcheside P."/>
            <person name="Chovatia M."/>
            <person name="Cooper J."/>
            <person name="Damon W."/>
            <person name="Desjardin D."/>
            <person name="Finy P."/>
            <person name="Geml J."/>
            <person name="Haridas S."/>
            <person name="Hughes K."/>
            <person name="Justo A."/>
            <person name="Karasinski D."/>
            <person name="Kautmanova I."/>
            <person name="Kiss B."/>
            <person name="Kocsube S."/>
            <person name="Kotiranta H."/>
            <person name="LaButti K.M."/>
            <person name="Lechner B.E."/>
            <person name="Liimatainen K."/>
            <person name="Lipzen A."/>
            <person name="Lukacs Z."/>
            <person name="Mihaltcheva S."/>
            <person name="Morgado L.N."/>
            <person name="Niskanen T."/>
            <person name="Noordeloos M.E."/>
            <person name="Ohm R.A."/>
            <person name="Ortiz-Santana B."/>
            <person name="Ovrebo C."/>
            <person name="Racz N."/>
            <person name="Riley R."/>
            <person name="Savchenko A."/>
            <person name="Shiryaev A."/>
            <person name="Soop K."/>
            <person name="Spirin V."/>
            <person name="Szebenyi C."/>
            <person name="Tomsovsky M."/>
            <person name="Tulloss R.E."/>
            <person name="Uehling J."/>
            <person name="Grigoriev I.V."/>
            <person name="Vagvolgyi C."/>
            <person name="Papp T."/>
            <person name="Martin F.M."/>
            <person name="Miettinen O."/>
            <person name="Hibbett D.S."/>
            <person name="Nagy L.G."/>
        </authorList>
    </citation>
    <scope>NUCLEOTIDE SEQUENCE [LARGE SCALE GENOMIC DNA]</scope>
    <source>
        <strain evidence="1 2">CBS 309.79</strain>
    </source>
</reference>